<feature type="domain" description="Cytochrome c" evidence="9">
    <location>
        <begin position="35"/>
        <end position="190"/>
    </location>
</feature>
<dbReference type="InterPro" id="IPR009056">
    <property type="entry name" value="Cyt_c-like_dom"/>
</dbReference>
<comment type="subcellular location">
    <subcellularLocation>
        <location evidence="1">Membrane</location>
    </subcellularLocation>
</comment>
<proteinExistence type="predicted"/>
<dbReference type="InterPro" id="IPR036909">
    <property type="entry name" value="Cyt_c-like_dom_sf"/>
</dbReference>
<evidence type="ECO:0000256" key="3">
    <source>
        <dbReference type="ARBA" id="ARBA00022692"/>
    </source>
</evidence>
<keyword evidence="6" id="KW-0408">Iron</keyword>
<evidence type="ECO:0000313" key="10">
    <source>
        <dbReference type="EMBL" id="SVA58479.1"/>
    </source>
</evidence>
<dbReference type="Pfam" id="PF02167">
    <property type="entry name" value="Cytochrom_C1"/>
    <property type="match status" value="1"/>
</dbReference>
<dbReference type="GO" id="GO:0006122">
    <property type="term" value="P:mitochondrial electron transport, ubiquinol to cytochrome c"/>
    <property type="evidence" value="ECO:0007669"/>
    <property type="project" value="TreeGrafter"/>
</dbReference>
<keyword evidence="3 8" id="KW-0812">Transmembrane</keyword>
<sequence>MLINFNNAKAIAESSSELLKVDWSFKSFIGKFDRASLQRGYQVYNEVCSSCHSVKYLSYRNLVEKGGPEFSEEEAKAIASNFEVVDGPDSTGEMFTRNARLSDKFVMPYANEEEAKSANGGAYPPDMSVLVKARKGGADYIYSLLLGYEDPPADVKLDDGVYYNKYMYGNKIKMSAPLSDDLIEYSDGTKATTEQMAKDVVSFLMWAAEPHLEQRHKFGFRVLIYLIIISVLVYFSMKKIWSRIESKV</sequence>
<gene>
    <name evidence="10" type="ORF">METZ01_LOCUS111333</name>
</gene>
<dbReference type="GO" id="GO:0046872">
    <property type="term" value="F:metal ion binding"/>
    <property type="evidence" value="ECO:0007669"/>
    <property type="project" value="UniProtKB-KW"/>
</dbReference>
<evidence type="ECO:0000259" key="9">
    <source>
        <dbReference type="PROSITE" id="PS51007"/>
    </source>
</evidence>
<evidence type="ECO:0000256" key="7">
    <source>
        <dbReference type="ARBA" id="ARBA00023136"/>
    </source>
</evidence>
<dbReference type="FunFam" id="1.10.760.10:FF:000011">
    <property type="entry name" value="Cytochrome c1, putative"/>
    <property type="match status" value="1"/>
</dbReference>
<protein>
    <recommendedName>
        <fullName evidence="9">Cytochrome c domain-containing protein</fullName>
    </recommendedName>
</protein>
<name>A0A381X131_9ZZZZ</name>
<evidence type="ECO:0000256" key="6">
    <source>
        <dbReference type="ARBA" id="ARBA00023004"/>
    </source>
</evidence>
<evidence type="ECO:0000256" key="5">
    <source>
        <dbReference type="ARBA" id="ARBA00022989"/>
    </source>
</evidence>
<dbReference type="GO" id="GO:0009055">
    <property type="term" value="F:electron transfer activity"/>
    <property type="evidence" value="ECO:0007669"/>
    <property type="project" value="InterPro"/>
</dbReference>
<dbReference type="Gene3D" id="1.20.5.100">
    <property type="entry name" value="Cytochrome c1, transmembrane anchor, C-terminal"/>
    <property type="match status" value="1"/>
</dbReference>
<accession>A0A381X131</accession>
<dbReference type="AlphaFoldDB" id="A0A381X131"/>
<dbReference type="EMBL" id="UINC01013554">
    <property type="protein sequence ID" value="SVA58479.1"/>
    <property type="molecule type" value="Genomic_DNA"/>
</dbReference>
<dbReference type="Gene3D" id="1.10.760.10">
    <property type="entry name" value="Cytochrome c-like domain"/>
    <property type="match status" value="1"/>
</dbReference>
<dbReference type="InterPro" id="IPR002326">
    <property type="entry name" value="Cyt_c1"/>
</dbReference>
<reference evidence="10" key="1">
    <citation type="submission" date="2018-05" db="EMBL/GenBank/DDBJ databases">
        <authorList>
            <person name="Lanie J.A."/>
            <person name="Ng W.-L."/>
            <person name="Kazmierczak K.M."/>
            <person name="Andrzejewski T.M."/>
            <person name="Davidsen T.M."/>
            <person name="Wayne K.J."/>
            <person name="Tettelin H."/>
            <person name="Glass J.I."/>
            <person name="Rusch D."/>
            <person name="Podicherti R."/>
            <person name="Tsui H.-C.T."/>
            <person name="Winkler M.E."/>
        </authorList>
    </citation>
    <scope>NUCLEOTIDE SEQUENCE</scope>
</reference>
<dbReference type="GO" id="GO:0005739">
    <property type="term" value="C:mitochondrion"/>
    <property type="evidence" value="ECO:0007669"/>
    <property type="project" value="GOC"/>
</dbReference>
<dbReference type="PANTHER" id="PTHR10266:SF3">
    <property type="entry name" value="CYTOCHROME C1, HEME PROTEIN, MITOCHONDRIAL"/>
    <property type="match status" value="1"/>
</dbReference>
<dbReference type="PRINTS" id="PR00603">
    <property type="entry name" value="CYTOCHROMEC1"/>
</dbReference>
<evidence type="ECO:0000256" key="4">
    <source>
        <dbReference type="ARBA" id="ARBA00022723"/>
    </source>
</evidence>
<organism evidence="10">
    <name type="scientific">marine metagenome</name>
    <dbReference type="NCBI Taxonomy" id="408172"/>
    <lineage>
        <taxon>unclassified sequences</taxon>
        <taxon>metagenomes</taxon>
        <taxon>ecological metagenomes</taxon>
    </lineage>
</organism>
<dbReference type="GO" id="GO:0020037">
    <property type="term" value="F:heme binding"/>
    <property type="evidence" value="ECO:0007669"/>
    <property type="project" value="InterPro"/>
</dbReference>
<keyword evidence="2" id="KW-0349">Heme</keyword>
<feature type="transmembrane region" description="Helical" evidence="8">
    <location>
        <begin position="218"/>
        <end position="237"/>
    </location>
</feature>
<dbReference type="PROSITE" id="PS51007">
    <property type="entry name" value="CYTC"/>
    <property type="match status" value="1"/>
</dbReference>
<dbReference type="PANTHER" id="PTHR10266">
    <property type="entry name" value="CYTOCHROME C1"/>
    <property type="match status" value="1"/>
</dbReference>
<dbReference type="SUPFAM" id="SSF46626">
    <property type="entry name" value="Cytochrome c"/>
    <property type="match status" value="1"/>
</dbReference>
<evidence type="ECO:0000256" key="1">
    <source>
        <dbReference type="ARBA" id="ARBA00004370"/>
    </source>
</evidence>
<evidence type="ECO:0000256" key="8">
    <source>
        <dbReference type="SAM" id="Phobius"/>
    </source>
</evidence>
<keyword evidence="4" id="KW-0479">Metal-binding</keyword>
<dbReference type="GO" id="GO:0016020">
    <property type="term" value="C:membrane"/>
    <property type="evidence" value="ECO:0007669"/>
    <property type="project" value="UniProtKB-SubCell"/>
</dbReference>
<keyword evidence="7 8" id="KW-0472">Membrane</keyword>
<evidence type="ECO:0000256" key="2">
    <source>
        <dbReference type="ARBA" id="ARBA00022617"/>
    </source>
</evidence>
<keyword evidence="5 8" id="KW-1133">Transmembrane helix</keyword>